<dbReference type="AlphaFoldDB" id="A0A518ISR1"/>
<reference evidence="1 2" key="1">
    <citation type="submission" date="2019-02" db="EMBL/GenBank/DDBJ databases">
        <title>Deep-cultivation of Planctomycetes and their phenomic and genomic characterization uncovers novel biology.</title>
        <authorList>
            <person name="Wiegand S."/>
            <person name="Jogler M."/>
            <person name="Boedeker C."/>
            <person name="Pinto D."/>
            <person name="Vollmers J."/>
            <person name="Rivas-Marin E."/>
            <person name="Kohn T."/>
            <person name="Peeters S.H."/>
            <person name="Heuer A."/>
            <person name="Rast P."/>
            <person name="Oberbeckmann S."/>
            <person name="Bunk B."/>
            <person name="Jeske O."/>
            <person name="Meyerdierks A."/>
            <person name="Storesund J.E."/>
            <person name="Kallscheuer N."/>
            <person name="Luecker S."/>
            <person name="Lage O.M."/>
            <person name="Pohl T."/>
            <person name="Merkel B.J."/>
            <person name="Hornburger P."/>
            <person name="Mueller R.-W."/>
            <person name="Bruemmer F."/>
            <person name="Labrenz M."/>
            <person name="Spormann A.M."/>
            <person name="Op den Camp H."/>
            <person name="Overmann J."/>
            <person name="Amann R."/>
            <person name="Jetten M.S.M."/>
            <person name="Mascher T."/>
            <person name="Medema M.H."/>
            <person name="Devos D.P."/>
            <person name="Kaster A.-K."/>
            <person name="Ovreas L."/>
            <person name="Rohde M."/>
            <person name="Galperin M.Y."/>
            <person name="Jogler C."/>
        </authorList>
    </citation>
    <scope>NUCLEOTIDE SEQUENCE [LARGE SCALE GENOMIC DNA]</scope>
    <source>
        <strain evidence="1 2">Mal33</strain>
    </source>
</reference>
<keyword evidence="2" id="KW-1185">Reference proteome</keyword>
<accession>A0A518ISR1</accession>
<dbReference type="Proteomes" id="UP000316770">
    <property type="component" value="Chromosome"/>
</dbReference>
<gene>
    <name evidence="1" type="ORF">Mal33_20890</name>
</gene>
<name>A0A518ISR1_9BACT</name>
<sequence>MRCQLFAAGSQGSQFIQLLRQAMSQGTLWTQFVQHFFNPIKGRFVLFAVA</sequence>
<proteinExistence type="predicted"/>
<organism evidence="1 2">
    <name type="scientific">Rosistilla oblonga</name>
    <dbReference type="NCBI Taxonomy" id="2527990"/>
    <lineage>
        <taxon>Bacteria</taxon>
        <taxon>Pseudomonadati</taxon>
        <taxon>Planctomycetota</taxon>
        <taxon>Planctomycetia</taxon>
        <taxon>Pirellulales</taxon>
        <taxon>Pirellulaceae</taxon>
        <taxon>Rosistilla</taxon>
    </lineage>
</organism>
<evidence type="ECO:0000313" key="1">
    <source>
        <dbReference type="EMBL" id="QDV56110.1"/>
    </source>
</evidence>
<evidence type="ECO:0000313" key="2">
    <source>
        <dbReference type="Proteomes" id="UP000316770"/>
    </source>
</evidence>
<protein>
    <submittedName>
        <fullName evidence="1">Uncharacterized protein</fullName>
    </submittedName>
</protein>
<dbReference type="EMBL" id="CP036318">
    <property type="protein sequence ID" value="QDV56110.1"/>
    <property type="molecule type" value="Genomic_DNA"/>
</dbReference>